<accession>A0A4S8MRF9</accession>
<proteinExistence type="predicted"/>
<sequence>MRLLNTGSYELKEFYTDVPKYAILSHTWYSTEEEVIFQDLQKPEVAGEKTKGWRKVKRACAYAQMYQFEWIWIDSCCINKESSAELSEAINSMFQYYIDAEICYVYLSDVLAKEDPRDVKSTFRQSRWFKRGWTLQELLAPAYVEFLSEDWTKIGTKWSLCDAISAITTIPHPVLKNGDLDKYSIAQKMSWAAMRKTTRAEDQAYCLMGLFGVSMPPIYGEGGAKAFMRLQQEIIKISEDRSIFAWIAAADDGQPRGLLARSPYEFRSSGDVGISDSDALDTKSSFSFNNNGLHIHLPLIPVKKNPGVFQASLHCRSGGDGRYLSIYLQEVTASSGANRYVRSYVQEVRLSSSPPTTDPKSLREVVIKENQLSQRLMRQKQSSLTLSPQFILPESCTRCQDLDWRSRPIRDVSNGNSIYSKKEIFRFKIQNGNDEEHFSIAIERHQEPHHGTTFRLFTETTEPSVFEVTENPLAPFETSDDRCYADNRVVPLKNGGMLVLDLHMTGDTPHQENITWTIMFEITRLPKQSSGISVLTKELASPNLGFLAPGETSYDHDLFLLDSVFPPDYYQVIHDKETYISLSDQASFRVLTYKPRSQVNAHKIFVISGFYETKPWTDVMVLNPDENNASDEDIWRSYLDGGSRAQTRLQPQDSTSFETTRAHWSNTLTVSVRERSRIQLGTHSLSLKFKRQNFFW</sequence>
<dbReference type="InterPro" id="IPR010730">
    <property type="entry name" value="HET"/>
</dbReference>
<keyword evidence="3" id="KW-1185">Reference proteome</keyword>
<dbReference type="PANTHER" id="PTHR10622:SF10">
    <property type="entry name" value="HET DOMAIN-CONTAINING PROTEIN"/>
    <property type="match status" value="1"/>
</dbReference>
<evidence type="ECO:0000313" key="2">
    <source>
        <dbReference type="EMBL" id="THV05667.1"/>
    </source>
</evidence>
<name>A0A4S8MRF9_DENBC</name>
<dbReference type="Proteomes" id="UP000297245">
    <property type="component" value="Unassembled WGS sequence"/>
</dbReference>
<dbReference type="PANTHER" id="PTHR10622">
    <property type="entry name" value="HET DOMAIN-CONTAINING PROTEIN"/>
    <property type="match status" value="1"/>
</dbReference>
<dbReference type="Pfam" id="PF06985">
    <property type="entry name" value="HET"/>
    <property type="match status" value="1"/>
</dbReference>
<feature type="domain" description="Heterokaryon incompatibility" evidence="1">
    <location>
        <begin position="21"/>
        <end position="114"/>
    </location>
</feature>
<reference evidence="2 3" key="1">
    <citation type="journal article" date="2019" name="Nat. Ecol. Evol.">
        <title>Megaphylogeny resolves global patterns of mushroom evolution.</title>
        <authorList>
            <person name="Varga T."/>
            <person name="Krizsan K."/>
            <person name="Foldi C."/>
            <person name="Dima B."/>
            <person name="Sanchez-Garcia M."/>
            <person name="Sanchez-Ramirez S."/>
            <person name="Szollosi G.J."/>
            <person name="Szarkandi J.G."/>
            <person name="Papp V."/>
            <person name="Albert L."/>
            <person name="Andreopoulos W."/>
            <person name="Angelini C."/>
            <person name="Antonin V."/>
            <person name="Barry K.W."/>
            <person name="Bougher N.L."/>
            <person name="Buchanan P."/>
            <person name="Buyck B."/>
            <person name="Bense V."/>
            <person name="Catcheside P."/>
            <person name="Chovatia M."/>
            <person name="Cooper J."/>
            <person name="Damon W."/>
            <person name="Desjardin D."/>
            <person name="Finy P."/>
            <person name="Geml J."/>
            <person name="Haridas S."/>
            <person name="Hughes K."/>
            <person name="Justo A."/>
            <person name="Karasinski D."/>
            <person name="Kautmanova I."/>
            <person name="Kiss B."/>
            <person name="Kocsube S."/>
            <person name="Kotiranta H."/>
            <person name="LaButti K.M."/>
            <person name="Lechner B.E."/>
            <person name="Liimatainen K."/>
            <person name="Lipzen A."/>
            <person name="Lukacs Z."/>
            <person name="Mihaltcheva S."/>
            <person name="Morgado L.N."/>
            <person name="Niskanen T."/>
            <person name="Noordeloos M.E."/>
            <person name="Ohm R.A."/>
            <person name="Ortiz-Santana B."/>
            <person name="Ovrebo C."/>
            <person name="Racz N."/>
            <person name="Riley R."/>
            <person name="Savchenko A."/>
            <person name="Shiryaev A."/>
            <person name="Soop K."/>
            <person name="Spirin V."/>
            <person name="Szebenyi C."/>
            <person name="Tomsovsky M."/>
            <person name="Tulloss R.E."/>
            <person name="Uehling J."/>
            <person name="Grigoriev I.V."/>
            <person name="Vagvolgyi C."/>
            <person name="Papp T."/>
            <person name="Martin F.M."/>
            <person name="Miettinen O."/>
            <person name="Hibbett D.S."/>
            <person name="Nagy L.G."/>
        </authorList>
    </citation>
    <scope>NUCLEOTIDE SEQUENCE [LARGE SCALE GENOMIC DNA]</scope>
    <source>
        <strain evidence="2 3">CBS 962.96</strain>
    </source>
</reference>
<protein>
    <submittedName>
        <fullName evidence="2">HET-domain-containing protein</fullName>
    </submittedName>
</protein>
<gene>
    <name evidence="2" type="ORF">K435DRAFT_960938</name>
</gene>
<dbReference type="OrthoDB" id="674604at2759"/>
<organism evidence="2 3">
    <name type="scientific">Dendrothele bispora (strain CBS 962.96)</name>
    <dbReference type="NCBI Taxonomy" id="1314807"/>
    <lineage>
        <taxon>Eukaryota</taxon>
        <taxon>Fungi</taxon>
        <taxon>Dikarya</taxon>
        <taxon>Basidiomycota</taxon>
        <taxon>Agaricomycotina</taxon>
        <taxon>Agaricomycetes</taxon>
        <taxon>Agaricomycetidae</taxon>
        <taxon>Agaricales</taxon>
        <taxon>Agaricales incertae sedis</taxon>
        <taxon>Dendrothele</taxon>
    </lineage>
</organism>
<evidence type="ECO:0000259" key="1">
    <source>
        <dbReference type="Pfam" id="PF06985"/>
    </source>
</evidence>
<dbReference type="EMBL" id="ML179047">
    <property type="protein sequence ID" value="THV05667.1"/>
    <property type="molecule type" value="Genomic_DNA"/>
</dbReference>
<dbReference type="AlphaFoldDB" id="A0A4S8MRF9"/>
<evidence type="ECO:0000313" key="3">
    <source>
        <dbReference type="Proteomes" id="UP000297245"/>
    </source>
</evidence>